<proteinExistence type="inferred from homology"/>
<dbReference type="Proteomes" id="UP000054324">
    <property type="component" value="Unassembled WGS sequence"/>
</dbReference>
<sequence length="62" mass="7187">MFDVSPDVTRDSYVKGDDKREDDKKKVLKRGVVYHAYRVLRKNIVPAENITTFAYNDIANNP</sequence>
<reference evidence="3 4" key="1">
    <citation type="submission" date="2013-11" db="EMBL/GenBank/DDBJ databases">
        <title>Opisthorchis viverrini - life in the bile duct.</title>
        <authorList>
            <person name="Young N.D."/>
            <person name="Nagarajan N."/>
            <person name="Lin S.J."/>
            <person name="Korhonen P.K."/>
            <person name="Jex A.R."/>
            <person name="Hall R.S."/>
            <person name="Safavi-Hemami H."/>
            <person name="Kaewkong W."/>
            <person name="Bertrand D."/>
            <person name="Gao S."/>
            <person name="Seet Q."/>
            <person name="Wongkham S."/>
            <person name="Teh B.T."/>
            <person name="Wongkham C."/>
            <person name="Intapan P.M."/>
            <person name="Maleewong W."/>
            <person name="Yang X."/>
            <person name="Hu M."/>
            <person name="Wang Z."/>
            <person name="Hofmann A."/>
            <person name="Sternberg P.W."/>
            <person name="Tan P."/>
            <person name="Wang J."/>
            <person name="Gasser R.B."/>
        </authorList>
    </citation>
    <scope>NUCLEOTIDE SEQUENCE [LARGE SCALE GENOMIC DNA]</scope>
</reference>
<accession>A0A074ZUL9</accession>
<dbReference type="InterPro" id="IPR001096">
    <property type="entry name" value="Peptidase_C13"/>
</dbReference>
<feature type="non-terminal residue" evidence="3">
    <location>
        <position position="62"/>
    </location>
</feature>
<dbReference type="GeneID" id="20329928"/>
<keyword evidence="4" id="KW-1185">Reference proteome</keyword>
<gene>
    <name evidence="3" type="ORF">T265_15763</name>
</gene>
<evidence type="ECO:0000256" key="2">
    <source>
        <dbReference type="SAM" id="MobiDB-lite"/>
    </source>
</evidence>
<evidence type="ECO:0000313" key="4">
    <source>
        <dbReference type="Proteomes" id="UP000054324"/>
    </source>
</evidence>
<protein>
    <submittedName>
        <fullName evidence="3">Uncharacterized protein</fullName>
    </submittedName>
</protein>
<feature type="region of interest" description="Disordered" evidence="2">
    <location>
        <begin position="1"/>
        <end position="21"/>
    </location>
</feature>
<organism evidence="3 4">
    <name type="scientific">Opisthorchis viverrini</name>
    <name type="common">Southeast Asian liver fluke</name>
    <dbReference type="NCBI Taxonomy" id="6198"/>
    <lineage>
        <taxon>Eukaryota</taxon>
        <taxon>Metazoa</taxon>
        <taxon>Spiralia</taxon>
        <taxon>Lophotrochozoa</taxon>
        <taxon>Platyhelminthes</taxon>
        <taxon>Trematoda</taxon>
        <taxon>Digenea</taxon>
        <taxon>Opisthorchiida</taxon>
        <taxon>Opisthorchiata</taxon>
        <taxon>Opisthorchiidae</taxon>
        <taxon>Opisthorchis</taxon>
    </lineage>
</organism>
<feature type="compositionally biased region" description="Basic and acidic residues" evidence="2">
    <location>
        <begin position="8"/>
        <end position="21"/>
    </location>
</feature>
<name>A0A074ZUL9_OPIVI</name>
<dbReference type="Pfam" id="PF01650">
    <property type="entry name" value="Peptidase_C13"/>
    <property type="match status" value="1"/>
</dbReference>
<dbReference type="Gene3D" id="3.40.50.1460">
    <property type="match status" value="1"/>
</dbReference>
<dbReference type="RefSeq" id="XP_009177354.1">
    <property type="nucleotide sequence ID" value="XM_009179090.1"/>
</dbReference>
<dbReference type="GO" id="GO:0008233">
    <property type="term" value="F:peptidase activity"/>
    <property type="evidence" value="ECO:0007669"/>
    <property type="project" value="InterPro"/>
</dbReference>
<dbReference type="KEGG" id="ovi:T265_15763"/>
<dbReference type="AlphaFoldDB" id="A0A074ZUL9"/>
<dbReference type="CTD" id="20329928"/>
<dbReference type="GO" id="GO:0006508">
    <property type="term" value="P:proteolysis"/>
    <property type="evidence" value="ECO:0007669"/>
    <property type="project" value="InterPro"/>
</dbReference>
<evidence type="ECO:0000256" key="1">
    <source>
        <dbReference type="ARBA" id="ARBA00009941"/>
    </source>
</evidence>
<evidence type="ECO:0000313" key="3">
    <source>
        <dbReference type="EMBL" id="KER18899.1"/>
    </source>
</evidence>
<dbReference type="EMBL" id="KL597541">
    <property type="protein sequence ID" value="KER18899.1"/>
    <property type="molecule type" value="Genomic_DNA"/>
</dbReference>
<comment type="similarity">
    <text evidence="1">Belongs to the peptidase C13 family.</text>
</comment>